<comment type="similarity">
    <text evidence="1">Belongs to the ATP-dependent AMP-binding enzyme family.</text>
</comment>
<dbReference type="PANTHER" id="PTHR22754:SF32">
    <property type="entry name" value="DISCO-INTERACTING PROTEIN 2"/>
    <property type="match status" value="1"/>
</dbReference>
<comment type="caution">
    <text evidence="4">The sequence shown here is derived from an EMBL/GenBank/DDBJ whole genome shotgun (WGS) entry which is preliminary data.</text>
</comment>
<dbReference type="Proteomes" id="UP000772196">
    <property type="component" value="Unassembled WGS sequence"/>
</dbReference>
<keyword evidence="5" id="KW-1185">Reference proteome</keyword>
<dbReference type="CDD" id="cd05931">
    <property type="entry name" value="FAAL"/>
    <property type="match status" value="1"/>
</dbReference>
<evidence type="ECO:0000313" key="5">
    <source>
        <dbReference type="Proteomes" id="UP000772196"/>
    </source>
</evidence>
<dbReference type="InterPro" id="IPR000873">
    <property type="entry name" value="AMP-dep_synth/lig_dom"/>
</dbReference>
<protein>
    <submittedName>
        <fullName evidence="4">Fatty acyl-AMP ligase</fullName>
    </submittedName>
</protein>
<sequence length="609" mass="64455">MTGFTTFTEVLRERAAAHPGREALVFLPASGGAPERLDYGTLDAAARDLAHRLRALGAPGRPVLLAHPPGPDFLKALAGCFYAGAVAVPVPLPGPRGERLHRLTGVLRDSGARLVLTDEEHAPKLSLRLAMAGLGDTVCLAADRPEATAPGDGEPPARSGGDLALVQYTSGSTTRPRGVLLSHRNLLAQQSTLQNMLRSTPVDRLGGWLPHFHDLGLIAHLLHALWLGTRCVQLPPESFRKSPVRWLEAIGEHGITIGGAPHFAYERCVEAVTEEQAAGLDLSGWRLALDGGEPVRPAGLAAFARRFAPAGFRAEALCPGYGLAAAAPAVSCGRPGLPHAVRDFDAARLTAGELRPAAPGAASRALVALGRPAGCELRIVDPADGSELAPGRVGEIWVRGEGVARGHWNRSPDTPGTFDTRDGADTFDATLDSGEGGYLRTGDLGALEAGQLYVTGRLKDLLFLEGRTIHPADLEAAPRELSPALGTGVGAAFTVEADRPRLVLVHEIRADRTDPGRLPALAARIRLLIAEEFEVPAENILLVAPGTVSRTAGGKVRRDRTRACFLTGETESLYETLTPDVRALVRPEHTALGHDLLQRPVLAEADLAW</sequence>
<dbReference type="EMBL" id="JAAWWP010000014">
    <property type="protein sequence ID" value="NKI43869.1"/>
    <property type="molecule type" value="Genomic_DNA"/>
</dbReference>
<proteinExistence type="inferred from homology"/>
<name>A0ABX1H683_9ACTN</name>
<feature type="domain" description="AMP-dependent synthetase/ligase" evidence="3">
    <location>
        <begin position="11"/>
        <end position="408"/>
    </location>
</feature>
<dbReference type="Pfam" id="PF00501">
    <property type="entry name" value="AMP-binding"/>
    <property type="match status" value="1"/>
</dbReference>
<evidence type="ECO:0000256" key="2">
    <source>
        <dbReference type="ARBA" id="ARBA00022598"/>
    </source>
</evidence>
<dbReference type="RefSeq" id="WP_168541656.1">
    <property type="nucleotide sequence ID" value="NZ_JAAWWP010000014.1"/>
</dbReference>
<dbReference type="InterPro" id="IPR040097">
    <property type="entry name" value="FAAL/FAAC"/>
</dbReference>
<evidence type="ECO:0000256" key="1">
    <source>
        <dbReference type="ARBA" id="ARBA00006432"/>
    </source>
</evidence>
<keyword evidence="2 4" id="KW-0436">Ligase</keyword>
<dbReference type="SUPFAM" id="SSF56801">
    <property type="entry name" value="Acetyl-CoA synthetase-like"/>
    <property type="match status" value="1"/>
</dbReference>
<reference evidence="4 5" key="1">
    <citation type="submission" date="2020-04" db="EMBL/GenBank/DDBJ databases">
        <title>Phylogenetic Diversity and Antibacterial Activity against Ralstonia solanacearum of Endophytic Actinomycete Isolated from Moss.</title>
        <authorList>
            <person name="Zhuang X."/>
        </authorList>
    </citation>
    <scope>NUCLEOTIDE SEQUENCE [LARGE SCALE GENOMIC DNA]</scope>
    <source>
        <strain evidence="4 5">LD120</strain>
    </source>
</reference>
<evidence type="ECO:0000313" key="4">
    <source>
        <dbReference type="EMBL" id="NKI43869.1"/>
    </source>
</evidence>
<dbReference type="Gene3D" id="3.30.300.30">
    <property type="match status" value="1"/>
</dbReference>
<gene>
    <name evidence="4" type="ORF">HFV08_21970</name>
</gene>
<dbReference type="Gene3D" id="3.40.50.12780">
    <property type="entry name" value="N-terminal domain of ligase-like"/>
    <property type="match status" value="1"/>
</dbReference>
<organism evidence="4 5">
    <name type="scientific">Streptomyces physcomitrii</name>
    <dbReference type="NCBI Taxonomy" id="2724184"/>
    <lineage>
        <taxon>Bacteria</taxon>
        <taxon>Bacillati</taxon>
        <taxon>Actinomycetota</taxon>
        <taxon>Actinomycetes</taxon>
        <taxon>Kitasatosporales</taxon>
        <taxon>Streptomycetaceae</taxon>
        <taxon>Streptomyces</taxon>
    </lineage>
</organism>
<dbReference type="GO" id="GO:0016874">
    <property type="term" value="F:ligase activity"/>
    <property type="evidence" value="ECO:0007669"/>
    <property type="project" value="UniProtKB-KW"/>
</dbReference>
<dbReference type="InterPro" id="IPR042099">
    <property type="entry name" value="ANL_N_sf"/>
</dbReference>
<dbReference type="InterPro" id="IPR045851">
    <property type="entry name" value="AMP-bd_C_sf"/>
</dbReference>
<accession>A0ABX1H683</accession>
<evidence type="ECO:0000259" key="3">
    <source>
        <dbReference type="Pfam" id="PF00501"/>
    </source>
</evidence>
<dbReference type="PANTHER" id="PTHR22754">
    <property type="entry name" value="DISCO-INTERACTING PROTEIN 2 DIP2 -RELATED"/>
    <property type="match status" value="1"/>
</dbReference>